<protein>
    <recommendedName>
        <fullName evidence="3">VOC domain-containing protein</fullName>
    </recommendedName>
</protein>
<dbReference type="EMBL" id="JACHMU010000001">
    <property type="protein sequence ID" value="MBB5741505.1"/>
    <property type="molecule type" value="Genomic_DNA"/>
</dbReference>
<organism evidence="1 2">
    <name type="scientific">Microbacterium ginsengiterrae</name>
    <dbReference type="NCBI Taxonomy" id="546115"/>
    <lineage>
        <taxon>Bacteria</taxon>
        <taxon>Bacillati</taxon>
        <taxon>Actinomycetota</taxon>
        <taxon>Actinomycetes</taxon>
        <taxon>Micrococcales</taxon>
        <taxon>Microbacteriaceae</taxon>
        <taxon>Microbacterium</taxon>
    </lineage>
</organism>
<evidence type="ECO:0000313" key="2">
    <source>
        <dbReference type="Proteomes" id="UP000517712"/>
    </source>
</evidence>
<dbReference type="AlphaFoldDB" id="A0A7W9F9X9"/>
<dbReference type="InterPro" id="IPR029068">
    <property type="entry name" value="Glyas_Bleomycin-R_OHBP_Dase"/>
</dbReference>
<gene>
    <name evidence="1" type="ORF">HD600_000002</name>
</gene>
<evidence type="ECO:0008006" key="3">
    <source>
        <dbReference type="Google" id="ProtNLM"/>
    </source>
</evidence>
<accession>A0A7W9F9X9</accession>
<proteinExistence type="predicted"/>
<dbReference type="Proteomes" id="UP000517712">
    <property type="component" value="Unassembled WGS sequence"/>
</dbReference>
<name>A0A7W9F9X9_9MICO</name>
<dbReference type="SUPFAM" id="SSF54593">
    <property type="entry name" value="Glyoxalase/Bleomycin resistance protein/Dihydroxybiphenyl dioxygenase"/>
    <property type="match status" value="1"/>
</dbReference>
<dbReference type="RefSeq" id="WP_184280678.1">
    <property type="nucleotide sequence ID" value="NZ_BAAAPG010000001.1"/>
</dbReference>
<reference evidence="1 2" key="1">
    <citation type="submission" date="2020-08" db="EMBL/GenBank/DDBJ databases">
        <title>Sequencing the genomes of 1000 actinobacteria strains.</title>
        <authorList>
            <person name="Klenk H.-P."/>
        </authorList>
    </citation>
    <scope>NUCLEOTIDE SEQUENCE [LARGE SCALE GENOMIC DNA]</scope>
    <source>
        <strain evidence="1 2">DSM 24823</strain>
    </source>
</reference>
<keyword evidence="2" id="KW-1185">Reference proteome</keyword>
<comment type="caution">
    <text evidence="1">The sequence shown here is derived from an EMBL/GenBank/DDBJ whole genome shotgun (WGS) entry which is preliminary data.</text>
</comment>
<evidence type="ECO:0000313" key="1">
    <source>
        <dbReference type="EMBL" id="MBB5741505.1"/>
    </source>
</evidence>
<sequence length="230" mass="24499">MTVVQQILYTAEPERWWTLAEALGFVAPFEPTAEWAEFHADGVLAVHGVTEQHPAGTVDIHLIVPELDAAASALDGFATQRLVMDGVGEMLLVRPASGIAVSVSEGAVQRGIGDIAVQPIWFQPELDEPRAILDALGFRAGVAADRGGWVEMLCDGGSIGLHEGEARIGLSFEARGDLDALAARLRDAGFAASVVDEAFARTIRLPDPDGGAEIWINGVQDDLHGYHREG</sequence>